<dbReference type="RefSeq" id="WP_188163048.1">
    <property type="nucleotide sequence ID" value="NZ_JACVVX010000001.1"/>
</dbReference>
<dbReference type="CDD" id="cd07526">
    <property type="entry name" value="HAD_BPGM_like"/>
    <property type="match status" value="1"/>
</dbReference>
<reference evidence="5" key="1">
    <citation type="submission" date="2020-09" db="EMBL/GenBank/DDBJ databases">
        <title>Genome seq and assembly of Tianweitania sp.</title>
        <authorList>
            <person name="Chhetri G."/>
        </authorList>
    </citation>
    <scope>NUCLEOTIDE SEQUENCE</scope>
    <source>
        <strain evidence="5">Rool2</strain>
    </source>
</reference>
<dbReference type="InterPro" id="IPR051600">
    <property type="entry name" value="Beta-PGM-like"/>
</dbReference>
<comment type="cofactor">
    <cofactor evidence="1">
        <name>Mg(2+)</name>
        <dbReference type="ChEBI" id="CHEBI:18420"/>
    </cofactor>
</comment>
<dbReference type="SUPFAM" id="SSF56784">
    <property type="entry name" value="HAD-like"/>
    <property type="match status" value="1"/>
</dbReference>
<dbReference type="GO" id="GO:0046872">
    <property type="term" value="F:metal ion binding"/>
    <property type="evidence" value="ECO:0007669"/>
    <property type="project" value="UniProtKB-KW"/>
</dbReference>
<dbReference type="SFLD" id="SFLDS00003">
    <property type="entry name" value="Haloacid_Dehalogenase"/>
    <property type="match status" value="1"/>
</dbReference>
<gene>
    <name evidence="5" type="ORF">ICI42_03075</name>
</gene>
<dbReference type="InterPro" id="IPR023198">
    <property type="entry name" value="PGP-like_dom2"/>
</dbReference>
<dbReference type="Gene3D" id="1.10.150.240">
    <property type="entry name" value="Putative phosphatase, domain 2"/>
    <property type="match status" value="1"/>
</dbReference>
<evidence type="ECO:0000256" key="1">
    <source>
        <dbReference type="ARBA" id="ARBA00001946"/>
    </source>
</evidence>
<dbReference type="NCBIfam" id="TIGR01509">
    <property type="entry name" value="HAD-SF-IA-v3"/>
    <property type="match status" value="1"/>
</dbReference>
<dbReference type="PANTHER" id="PTHR46193">
    <property type="entry name" value="6-PHOSPHOGLUCONATE PHOSPHATASE"/>
    <property type="match status" value="1"/>
</dbReference>
<keyword evidence="5" id="KW-0378">Hydrolase</keyword>
<dbReference type="InterPro" id="IPR036412">
    <property type="entry name" value="HAD-like_sf"/>
</dbReference>
<evidence type="ECO:0000256" key="2">
    <source>
        <dbReference type="ARBA" id="ARBA00006171"/>
    </source>
</evidence>
<evidence type="ECO:0000313" key="6">
    <source>
        <dbReference type="Proteomes" id="UP000643405"/>
    </source>
</evidence>
<keyword evidence="6" id="KW-1185">Reference proteome</keyword>
<proteinExistence type="inferred from homology"/>
<evidence type="ECO:0000256" key="4">
    <source>
        <dbReference type="ARBA" id="ARBA00022842"/>
    </source>
</evidence>
<accession>A0A8J6PGP1</accession>
<dbReference type="SFLD" id="SFLDG01129">
    <property type="entry name" value="C1.5:_HAD__Beta-PGM__Phosphata"/>
    <property type="match status" value="1"/>
</dbReference>
<dbReference type="AlphaFoldDB" id="A0A8J6PGP1"/>
<dbReference type="EMBL" id="JACVVX010000001">
    <property type="protein sequence ID" value="MBD0413628.1"/>
    <property type="molecule type" value="Genomic_DNA"/>
</dbReference>
<keyword evidence="3" id="KW-0479">Metal-binding</keyword>
<name>A0A8J6PGP1_9HYPH</name>
<dbReference type="InterPro" id="IPR006439">
    <property type="entry name" value="HAD-SF_hydro_IA"/>
</dbReference>
<comment type="caution">
    <text evidence="5">The sequence shown here is derived from an EMBL/GenBank/DDBJ whole genome shotgun (WGS) entry which is preliminary data.</text>
</comment>
<comment type="similarity">
    <text evidence="2">Belongs to the HAD-like hydrolase superfamily. CbbY/CbbZ/Gph/YieH family.</text>
</comment>
<dbReference type="GO" id="GO:0016787">
    <property type="term" value="F:hydrolase activity"/>
    <property type="evidence" value="ECO:0007669"/>
    <property type="project" value="UniProtKB-KW"/>
</dbReference>
<evidence type="ECO:0000256" key="3">
    <source>
        <dbReference type="ARBA" id="ARBA00022723"/>
    </source>
</evidence>
<evidence type="ECO:0000313" key="5">
    <source>
        <dbReference type="EMBL" id="MBD0413628.1"/>
    </source>
</evidence>
<protein>
    <submittedName>
        <fullName evidence="5">HAD family hydrolase</fullName>
    </submittedName>
</protein>
<dbReference type="InterPro" id="IPR023214">
    <property type="entry name" value="HAD_sf"/>
</dbReference>
<dbReference type="PANTHER" id="PTHR46193:SF10">
    <property type="entry name" value="6-PHOSPHOGLUCONATE PHOSPHATASE"/>
    <property type="match status" value="1"/>
</dbReference>
<dbReference type="Gene3D" id="3.40.50.1000">
    <property type="entry name" value="HAD superfamily/HAD-like"/>
    <property type="match status" value="1"/>
</dbReference>
<sequence>MDGKPGPDLVIFDCDGVLVDSEPISVAVLLEVFAEAGVPVGEDVAYSRFLGRSMASVAAIMEDEFGLAITPLHLESIRLRLYERFLDELMPIPGIAETLDTLTVARCVASSSQPERIALSLEITGLLERLAPHLYSSSMVKHGKPAPDLFLHAAGAMGCDPARCLVIEDSPAGVEAAQRAGMKVFAFTGGAHADRSGLRNALAPLHPDLIFDDMRLLPSLLRHAA</sequence>
<dbReference type="Pfam" id="PF00702">
    <property type="entry name" value="Hydrolase"/>
    <property type="match status" value="1"/>
</dbReference>
<keyword evidence="4" id="KW-0460">Magnesium</keyword>
<organism evidence="5 6">
    <name type="scientific">Oryzicola mucosus</name>
    <dbReference type="NCBI Taxonomy" id="2767425"/>
    <lineage>
        <taxon>Bacteria</taxon>
        <taxon>Pseudomonadati</taxon>
        <taxon>Pseudomonadota</taxon>
        <taxon>Alphaproteobacteria</taxon>
        <taxon>Hyphomicrobiales</taxon>
        <taxon>Phyllobacteriaceae</taxon>
        <taxon>Oryzicola</taxon>
    </lineage>
</organism>
<dbReference type="SFLD" id="SFLDG01135">
    <property type="entry name" value="C1.5.6:_HAD__Beta-PGM__Phospha"/>
    <property type="match status" value="1"/>
</dbReference>
<dbReference type="Proteomes" id="UP000643405">
    <property type="component" value="Unassembled WGS sequence"/>
</dbReference>